<dbReference type="CDD" id="cd22157">
    <property type="entry name" value="F-box_AtFBW1-like"/>
    <property type="match status" value="1"/>
</dbReference>
<dbReference type="AlphaFoldDB" id="A0A200QAI1"/>
<organism evidence="2 3">
    <name type="scientific">Macleaya cordata</name>
    <name type="common">Five-seeded plume-poppy</name>
    <name type="synonym">Bocconia cordata</name>
    <dbReference type="NCBI Taxonomy" id="56857"/>
    <lineage>
        <taxon>Eukaryota</taxon>
        <taxon>Viridiplantae</taxon>
        <taxon>Streptophyta</taxon>
        <taxon>Embryophyta</taxon>
        <taxon>Tracheophyta</taxon>
        <taxon>Spermatophyta</taxon>
        <taxon>Magnoliopsida</taxon>
        <taxon>Ranunculales</taxon>
        <taxon>Papaveraceae</taxon>
        <taxon>Papaveroideae</taxon>
        <taxon>Macleaya</taxon>
    </lineage>
</organism>
<sequence>MESLPPDITLDILSRLPVESVLQCRLVCKTWRTVLRLSSTFFGDMHLGRQLLQFDDNDQKYYNNHPENGGVVAAAAKKVGLGLLFSIGFSKGERLFARLYYYGDYDEIKNIDLQSYKKLPRINHHPMTKSCLDAIVGSCNGLVCFLSKPHNRNGEPVYICNPITREYINLPRFHLAYSVKDRIVSGFGYHPSTNEYKVVRIYYPFYDSPGVVHVYTLGGGSGWRYKGEITHKLCFTGVLVNGALHWLDNNEQLNIVAFDLADEEFSLLPSPPCLSGQIAFFRLQVLGGCLCVVHKVQGGEPVDIWSLKKKKNRNSISYDVKEQEYHSWSWSREFTIARGDRDRNDTYQPFALTKSNEILLWYKHCILSCYDPKTATLKKLWHDDHSLVKCQAILHMNSFVSLKAMGEKSKRRRYHEHKVV</sequence>
<keyword evidence="3" id="KW-1185">Reference proteome</keyword>
<reference evidence="2 3" key="1">
    <citation type="journal article" date="2017" name="Mol. Plant">
        <title>The Genome of Medicinal Plant Macleaya cordata Provides New Insights into Benzylisoquinoline Alkaloids Metabolism.</title>
        <authorList>
            <person name="Liu X."/>
            <person name="Liu Y."/>
            <person name="Huang P."/>
            <person name="Ma Y."/>
            <person name="Qing Z."/>
            <person name="Tang Q."/>
            <person name="Cao H."/>
            <person name="Cheng P."/>
            <person name="Zheng Y."/>
            <person name="Yuan Z."/>
            <person name="Zhou Y."/>
            <person name="Liu J."/>
            <person name="Tang Z."/>
            <person name="Zhuo Y."/>
            <person name="Zhang Y."/>
            <person name="Yu L."/>
            <person name="Huang J."/>
            <person name="Yang P."/>
            <person name="Peng Q."/>
            <person name="Zhang J."/>
            <person name="Jiang W."/>
            <person name="Zhang Z."/>
            <person name="Lin K."/>
            <person name="Ro D.K."/>
            <person name="Chen X."/>
            <person name="Xiong X."/>
            <person name="Shang Y."/>
            <person name="Huang S."/>
            <person name="Zeng J."/>
        </authorList>
    </citation>
    <scope>NUCLEOTIDE SEQUENCE [LARGE SCALE GENOMIC DNA]</scope>
    <source>
        <strain evidence="3">cv. BLH2017</strain>
        <tissue evidence="2">Root</tissue>
    </source>
</reference>
<dbReference type="InterPro" id="IPR036047">
    <property type="entry name" value="F-box-like_dom_sf"/>
</dbReference>
<dbReference type="NCBIfam" id="TIGR01640">
    <property type="entry name" value="F_box_assoc_1"/>
    <property type="match status" value="1"/>
</dbReference>
<dbReference type="OrthoDB" id="610337at2759"/>
<dbReference type="InterPro" id="IPR001810">
    <property type="entry name" value="F-box_dom"/>
</dbReference>
<dbReference type="PANTHER" id="PTHR31672">
    <property type="entry name" value="BNACNNG10540D PROTEIN"/>
    <property type="match status" value="1"/>
</dbReference>
<dbReference type="InterPro" id="IPR017451">
    <property type="entry name" value="F-box-assoc_interact_dom"/>
</dbReference>
<comment type="caution">
    <text evidence="2">The sequence shown here is derived from an EMBL/GenBank/DDBJ whole genome shotgun (WGS) entry which is preliminary data.</text>
</comment>
<dbReference type="PANTHER" id="PTHR31672:SF13">
    <property type="entry name" value="F-BOX PROTEIN CPR30-LIKE"/>
    <property type="match status" value="1"/>
</dbReference>
<evidence type="ECO:0000313" key="2">
    <source>
        <dbReference type="EMBL" id="OVA07464.1"/>
    </source>
</evidence>
<dbReference type="Gene3D" id="1.20.1280.50">
    <property type="match status" value="1"/>
</dbReference>
<gene>
    <name evidence="2" type="ORF">BVC80_8779g22</name>
</gene>
<dbReference type="SMART" id="SM00256">
    <property type="entry name" value="FBOX"/>
    <property type="match status" value="1"/>
</dbReference>
<dbReference type="Pfam" id="PF12937">
    <property type="entry name" value="F-box-like"/>
    <property type="match status" value="1"/>
</dbReference>
<dbReference type="InParanoid" id="A0A200QAI1"/>
<dbReference type="PROSITE" id="PS50181">
    <property type="entry name" value="FBOX"/>
    <property type="match status" value="1"/>
</dbReference>
<dbReference type="FunCoup" id="A0A200QAI1">
    <property type="interactions" value="420"/>
</dbReference>
<feature type="domain" description="F-box" evidence="1">
    <location>
        <begin position="1"/>
        <end position="45"/>
    </location>
</feature>
<dbReference type="InterPro" id="IPR050796">
    <property type="entry name" value="SCF_F-box_component"/>
</dbReference>
<dbReference type="EMBL" id="MVGT01002520">
    <property type="protein sequence ID" value="OVA07464.1"/>
    <property type="molecule type" value="Genomic_DNA"/>
</dbReference>
<evidence type="ECO:0000313" key="3">
    <source>
        <dbReference type="Proteomes" id="UP000195402"/>
    </source>
</evidence>
<proteinExistence type="predicted"/>
<name>A0A200QAI1_MACCD</name>
<dbReference type="Proteomes" id="UP000195402">
    <property type="component" value="Unassembled WGS sequence"/>
</dbReference>
<dbReference type="Pfam" id="PF08268">
    <property type="entry name" value="FBA_3"/>
    <property type="match status" value="1"/>
</dbReference>
<dbReference type="SUPFAM" id="SSF81383">
    <property type="entry name" value="F-box domain"/>
    <property type="match status" value="1"/>
</dbReference>
<dbReference type="STRING" id="56857.A0A200QAI1"/>
<dbReference type="InterPro" id="IPR013187">
    <property type="entry name" value="F-box-assoc_dom_typ3"/>
</dbReference>
<evidence type="ECO:0000259" key="1">
    <source>
        <dbReference type="PROSITE" id="PS50181"/>
    </source>
</evidence>
<protein>
    <submittedName>
        <fullName evidence="2">F-box domain</fullName>
    </submittedName>
</protein>
<accession>A0A200QAI1</accession>